<dbReference type="InterPro" id="IPR012871">
    <property type="entry name" value="DUF1668_ORYSA"/>
</dbReference>
<dbReference type="Proteomes" id="UP000032180">
    <property type="component" value="Chromosome 2"/>
</dbReference>
<name>A0A0D9VCI0_9ORYZ</name>
<sequence>MIRRFVYMVDLCLGDPISHRLRRFNPSHLFYPKDMPPGDRATVEDARLPPPIMTFCSPGPRASSVSMEFMRRNDGKIVGVDHTGRSILYDDDAHTVRTLPNITMPKVWTMSVPIGDEDVYLMEMTPRRDGGSDEKPERSFEALVRRREGNGEDYFWRPLPPPPPCANAPKYFHGSGVMVSGYAAVGDSHILVSTMSHGTYAFDTAAAAWSKAGDWGLPFRGRAVHVPEHGLWFGISDADDTLLAAWDLSSSPITQPPPPPSLQSMGLSIPSWDGLPMPVVDVSHVVNLGDGKLCVAKLFTVDDRGLYSFAMLTGVEVVRRHGGKICVIKHKSRRYSFGEDKTPAFVL</sequence>
<dbReference type="PANTHER" id="PTHR33085">
    <property type="entry name" value="OS12G0113100 PROTEIN-RELATED"/>
    <property type="match status" value="1"/>
</dbReference>
<dbReference type="STRING" id="77586.A0A0D9VCI0"/>
<dbReference type="AlphaFoldDB" id="A0A0D9VCI0"/>
<accession>A0A0D9VCI0</accession>
<evidence type="ECO:0000313" key="2">
    <source>
        <dbReference type="Proteomes" id="UP000032180"/>
    </source>
</evidence>
<protein>
    <recommendedName>
        <fullName evidence="3">DUF1618 domain-containing protein</fullName>
    </recommendedName>
</protein>
<evidence type="ECO:0008006" key="3">
    <source>
        <dbReference type="Google" id="ProtNLM"/>
    </source>
</evidence>
<evidence type="ECO:0000313" key="1">
    <source>
        <dbReference type="EnsemblPlants" id="LPERR02G04170.1"/>
    </source>
</evidence>
<reference evidence="1" key="3">
    <citation type="submission" date="2015-04" db="UniProtKB">
        <authorList>
            <consortium name="EnsemblPlants"/>
        </authorList>
    </citation>
    <scope>IDENTIFICATION</scope>
</reference>
<dbReference type="PANTHER" id="PTHR33085:SF135">
    <property type="entry name" value="OS02G0146900 PROTEIN"/>
    <property type="match status" value="1"/>
</dbReference>
<organism evidence="1 2">
    <name type="scientific">Leersia perrieri</name>
    <dbReference type="NCBI Taxonomy" id="77586"/>
    <lineage>
        <taxon>Eukaryota</taxon>
        <taxon>Viridiplantae</taxon>
        <taxon>Streptophyta</taxon>
        <taxon>Embryophyta</taxon>
        <taxon>Tracheophyta</taxon>
        <taxon>Spermatophyta</taxon>
        <taxon>Magnoliopsida</taxon>
        <taxon>Liliopsida</taxon>
        <taxon>Poales</taxon>
        <taxon>Poaceae</taxon>
        <taxon>BOP clade</taxon>
        <taxon>Oryzoideae</taxon>
        <taxon>Oryzeae</taxon>
        <taxon>Oryzinae</taxon>
        <taxon>Leersia</taxon>
    </lineage>
</organism>
<keyword evidence="2" id="KW-1185">Reference proteome</keyword>
<dbReference type="Gramene" id="LPERR02G04170.1">
    <property type="protein sequence ID" value="LPERR02G04170.1"/>
    <property type="gene ID" value="LPERR02G04170"/>
</dbReference>
<reference evidence="2" key="2">
    <citation type="submission" date="2013-12" db="EMBL/GenBank/DDBJ databases">
        <authorList>
            <person name="Yu Y."/>
            <person name="Lee S."/>
            <person name="de Baynast K."/>
            <person name="Wissotski M."/>
            <person name="Liu L."/>
            <person name="Talag J."/>
            <person name="Goicoechea J."/>
            <person name="Angelova A."/>
            <person name="Jetty R."/>
            <person name="Kudrna D."/>
            <person name="Golser W."/>
            <person name="Rivera L."/>
            <person name="Zhang J."/>
            <person name="Wing R."/>
        </authorList>
    </citation>
    <scope>NUCLEOTIDE SEQUENCE</scope>
</reference>
<proteinExistence type="predicted"/>
<dbReference type="HOGENOM" id="CLU_018267_3_0_1"/>
<reference evidence="1 2" key="1">
    <citation type="submission" date="2012-08" db="EMBL/GenBank/DDBJ databases">
        <title>Oryza genome evolution.</title>
        <authorList>
            <person name="Wing R.A."/>
        </authorList>
    </citation>
    <scope>NUCLEOTIDE SEQUENCE</scope>
</reference>
<dbReference type="Pfam" id="PF07893">
    <property type="entry name" value="DUF1668"/>
    <property type="match status" value="1"/>
</dbReference>
<dbReference type="eggNOG" id="ENOG502R7ND">
    <property type="taxonomic scope" value="Eukaryota"/>
</dbReference>
<dbReference type="EnsemblPlants" id="LPERR02G04170.1">
    <property type="protein sequence ID" value="LPERR02G04170.1"/>
    <property type="gene ID" value="LPERR02G04170"/>
</dbReference>